<name>A0A9N8HJ26_9STRA</name>
<comment type="caution">
    <text evidence="1">The sequence shown here is derived from an EMBL/GenBank/DDBJ whole genome shotgun (WGS) entry which is preliminary data.</text>
</comment>
<proteinExistence type="predicted"/>
<organism evidence="1 2">
    <name type="scientific">Seminavis robusta</name>
    <dbReference type="NCBI Taxonomy" id="568900"/>
    <lineage>
        <taxon>Eukaryota</taxon>
        <taxon>Sar</taxon>
        <taxon>Stramenopiles</taxon>
        <taxon>Ochrophyta</taxon>
        <taxon>Bacillariophyta</taxon>
        <taxon>Bacillariophyceae</taxon>
        <taxon>Bacillariophycidae</taxon>
        <taxon>Naviculales</taxon>
        <taxon>Naviculaceae</taxon>
        <taxon>Seminavis</taxon>
    </lineage>
</organism>
<dbReference type="AlphaFoldDB" id="A0A9N8HJ26"/>
<gene>
    <name evidence="1" type="ORF">SEMRO_630_G178380.1</name>
</gene>
<keyword evidence="2" id="KW-1185">Reference proteome</keyword>
<protein>
    <submittedName>
        <fullName evidence="1">Uncharacterized protein</fullName>
    </submittedName>
</protein>
<dbReference type="Proteomes" id="UP001153069">
    <property type="component" value="Unassembled WGS sequence"/>
</dbReference>
<sequence>MASNPPIVSPDKPAFHGPFLLQGLAMLQVSIKQKGQTLTLFEDLSATIGRLEGLATKQKDRTLAASEDHKATSGADVDKYYAQVDNLRTLVEDARRSVPPSPAFHKVLEVAEAAINHMDRTLAVFEAHISTSRANVDKYYTLGDDFRAKLHASISKSDEKIAAAVTLLVRLFV</sequence>
<evidence type="ECO:0000313" key="2">
    <source>
        <dbReference type="Proteomes" id="UP001153069"/>
    </source>
</evidence>
<dbReference type="EMBL" id="CAICTM010000629">
    <property type="protein sequence ID" value="CAB9514075.1"/>
    <property type="molecule type" value="Genomic_DNA"/>
</dbReference>
<accession>A0A9N8HJ26</accession>
<reference evidence="1" key="1">
    <citation type="submission" date="2020-06" db="EMBL/GenBank/DDBJ databases">
        <authorList>
            <consortium name="Plant Systems Biology data submission"/>
        </authorList>
    </citation>
    <scope>NUCLEOTIDE SEQUENCE</scope>
    <source>
        <strain evidence="1">D6</strain>
    </source>
</reference>
<evidence type="ECO:0000313" key="1">
    <source>
        <dbReference type="EMBL" id="CAB9514075.1"/>
    </source>
</evidence>